<comment type="caution">
    <text evidence="3">The sequence shown here is derived from an EMBL/GenBank/DDBJ whole genome shotgun (WGS) entry which is preliminary data.</text>
</comment>
<dbReference type="Gene3D" id="3.40.50.620">
    <property type="entry name" value="HUPs"/>
    <property type="match status" value="1"/>
</dbReference>
<dbReference type="Proteomes" id="UP000746751">
    <property type="component" value="Unassembled WGS sequence"/>
</dbReference>
<keyword evidence="1" id="KW-0812">Transmembrane</keyword>
<accession>A0A921LR63</accession>
<dbReference type="GO" id="GO:0043164">
    <property type="term" value="P:Gram-negative-bacterium-type cell wall biogenesis"/>
    <property type="evidence" value="ECO:0007669"/>
    <property type="project" value="TreeGrafter"/>
</dbReference>
<dbReference type="InterPro" id="IPR003848">
    <property type="entry name" value="DUF218"/>
</dbReference>
<feature type="transmembrane region" description="Helical" evidence="1">
    <location>
        <begin position="125"/>
        <end position="152"/>
    </location>
</feature>
<dbReference type="InterPro" id="IPR014729">
    <property type="entry name" value="Rossmann-like_a/b/a_fold"/>
</dbReference>
<organism evidence="3 4">
    <name type="scientific">Collinsella ihumii</name>
    <dbReference type="NCBI Taxonomy" id="1720204"/>
    <lineage>
        <taxon>Bacteria</taxon>
        <taxon>Bacillati</taxon>
        <taxon>Actinomycetota</taxon>
        <taxon>Coriobacteriia</taxon>
        <taxon>Coriobacteriales</taxon>
        <taxon>Coriobacteriaceae</taxon>
        <taxon>Collinsella</taxon>
    </lineage>
</organism>
<gene>
    <name evidence="3" type="ORF">K8U80_04740</name>
</gene>
<feature type="transmembrane region" description="Helical" evidence="1">
    <location>
        <begin position="6"/>
        <end position="24"/>
    </location>
</feature>
<dbReference type="Pfam" id="PF02698">
    <property type="entry name" value="DUF218"/>
    <property type="match status" value="1"/>
</dbReference>
<evidence type="ECO:0000313" key="4">
    <source>
        <dbReference type="Proteomes" id="UP000746751"/>
    </source>
</evidence>
<protein>
    <submittedName>
        <fullName evidence="3">YdcF family protein</fullName>
    </submittedName>
</protein>
<keyword evidence="1" id="KW-0472">Membrane</keyword>
<dbReference type="InterPro" id="IPR051599">
    <property type="entry name" value="Cell_Envelope_Assoc"/>
</dbReference>
<dbReference type="CDD" id="cd06259">
    <property type="entry name" value="YdcF-like"/>
    <property type="match status" value="1"/>
</dbReference>
<feature type="transmembrane region" description="Helical" evidence="1">
    <location>
        <begin position="316"/>
        <end position="333"/>
    </location>
</feature>
<feature type="transmembrane region" description="Helical" evidence="1">
    <location>
        <begin position="94"/>
        <end position="113"/>
    </location>
</feature>
<reference evidence="3" key="2">
    <citation type="submission" date="2021-09" db="EMBL/GenBank/DDBJ databases">
        <authorList>
            <person name="Gilroy R."/>
        </authorList>
    </citation>
    <scope>NUCLEOTIDE SEQUENCE</scope>
    <source>
        <strain evidence="3">ChiGjej2B2-7701</strain>
    </source>
</reference>
<evidence type="ECO:0000259" key="2">
    <source>
        <dbReference type="Pfam" id="PF02698"/>
    </source>
</evidence>
<dbReference type="EMBL" id="DYVF01000032">
    <property type="protein sequence ID" value="HJG30685.1"/>
    <property type="molecule type" value="Genomic_DNA"/>
</dbReference>
<proteinExistence type="predicted"/>
<sequence>MDVHLMGLVLAVVALVVLVVTFRMGTRAFGRASVPAALVLFAGLVIATCAAPGGFTVTSGSLMIVFVLVAVELFAMNGVLLISRDGGVRPASAIPLAIAVVLALLFTVVPMVVEGAGNQLVSALLGLVSLVGLWMSFSLVMVALASFVYRVAARGAAPDRKNAYKFIVVHGAAIEGTRPSPVLMDRLDCAFTLWERQGKKGTIIVSGGQGSDEELSEARVMHDYLRDRGVPKKQLVEEDRSFTTRENLAFSREVMGGLTTAESYRVALVTSDFHAYRCGYLACRMGLDADVMGAATAGDTWARSIIREFGAVTKDLPLTYLAPIILWIAGLLLL</sequence>
<feature type="transmembrane region" description="Helical" evidence="1">
    <location>
        <begin position="61"/>
        <end position="82"/>
    </location>
</feature>
<dbReference type="PANTHER" id="PTHR30336:SF4">
    <property type="entry name" value="ENVELOPE BIOGENESIS FACTOR ELYC"/>
    <property type="match status" value="1"/>
</dbReference>
<evidence type="ECO:0000256" key="1">
    <source>
        <dbReference type="SAM" id="Phobius"/>
    </source>
</evidence>
<dbReference type="PANTHER" id="PTHR30336">
    <property type="entry name" value="INNER MEMBRANE PROTEIN, PROBABLE PERMEASE"/>
    <property type="match status" value="1"/>
</dbReference>
<feature type="domain" description="DUF218" evidence="2">
    <location>
        <begin position="166"/>
        <end position="308"/>
    </location>
</feature>
<keyword evidence="1" id="KW-1133">Transmembrane helix</keyword>
<evidence type="ECO:0000313" key="3">
    <source>
        <dbReference type="EMBL" id="HJG30685.1"/>
    </source>
</evidence>
<dbReference type="AlphaFoldDB" id="A0A921LR63"/>
<feature type="transmembrane region" description="Helical" evidence="1">
    <location>
        <begin position="36"/>
        <end position="55"/>
    </location>
</feature>
<dbReference type="GO" id="GO:0000270">
    <property type="term" value="P:peptidoglycan metabolic process"/>
    <property type="evidence" value="ECO:0007669"/>
    <property type="project" value="TreeGrafter"/>
</dbReference>
<dbReference type="GO" id="GO:0005886">
    <property type="term" value="C:plasma membrane"/>
    <property type="evidence" value="ECO:0007669"/>
    <property type="project" value="TreeGrafter"/>
</dbReference>
<reference evidence="3" key="1">
    <citation type="journal article" date="2021" name="PeerJ">
        <title>Extensive microbial diversity within the chicken gut microbiome revealed by metagenomics and culture.</title>
        <authorList>
            <person name="Gilroy R."/>
            <person name="Ravi A."/>
            <person name="Getino M."/>
            <person name="Pursley I."/>
            <person name="Horton D.L."/>
            <person name="Alikhan N.F."/>
            <person name="Baker D."/>
            <person name="Gharbi K."/>
            <person name="Hall N."/>
            <person name="Watson M."/>
            <person name="Adriaenssens E.M."/>
            <person name="Foster-Nyarko E."/>
            <person name="Jarju S."/>
            <person name="Secka A."/>
            <person name="Antonio M."/>
            <person name="Oren A."/>
            <person name="Chaudhuri R.R."/>
            <person name="La Ragione R."/>
            <person name="Hildebrand F."/>
            <person name="Pallen M.J."/>
        </authorList>
    </citation>
    <scope>NUCLEOTIDE SEQUENCE</scope>
    <source>
        <strain evidence="3">ChiGjej2B2-7701</strain>
    </source>
</reference>
<name>A0A921LR63_9ACTN</name>